<organism evidence="8 9">
    <name type="scientific">Iodobacter fluviatilis</name>
    <dbReference type="NCBI Taxonomy" id="537"/>
    <lineage>
        <taxon>Bacteria</taxon>
        <taxon>Pseudomonadati</taxon>
        <taxon>Pseudomonadota</taxon>
        <taxon>Betaproteobacteria</taxon>
        <taxon>Neisseriales</taxon>
        <taxon>Chitinibacteraceae</taxon>
        <taxon>Iodobacter</taxon>
    </lineage>
</organism>
<comment type="cofactor">
    <cofactor evidence="6">
        <name>FMN</name>
        <dbReference type="ChEBI" id="CHEBI:58210"/>
    </cofactor>
</comment>
<feature type="domain" description="FMN-binding" evidence="7">
    <location>
        <begin position="106"/>
        <end position="198"/>
    </location>
</feature>
<dbReference type="Pfam" id="PF04205">
    <property type="entry name" value="FMN_bind"/>
    <property type="match status" value="1"/>
</dbReference>
<evidence type="ECO:0000313" key="9">
    <source>
        <dbReference type="Proteomes" id="UP000515917"/>
    </source>
</evidence>
<protein>
    <recommendedName>
        <fullName evidence="6">Ion-translocating oxidoreductase complex subunit G</fullName>
        <ecNumber evidence="6">7.-.-.-</ecNumber>
    </recommendedName>
    <alternativeName>
        <fullName evidence="6">Rnf electron transport complex subunit G</fullName>
    </alternativeName>
</protein>
<feature type="modified residue" description="FMN phosphoryl threonine" evidence="6">
    <location>
        <position position="181"/>
    </location>
</feature>
<keyword evidence="5 6" id="KW-0249">Electron transport</keyword>
<dbReference type="InterPro" id="IPR007329">
    <property type="entry name" value="FMN-bd"/>
</dbReference>
<evidence type="ECO:0000256" key="6">
    <source>
        <dbReference type="HAMAP-Rule" id="MF_00479"/>
    </source>
</evidence>
<dbReference type="GO" id="GO:0010181">
    <property type="term" value="F:FMN binding"/>
    <property type="evidence" value="ECO:0007669"/>
    <property type="project" value="InterPro"/>
</dbReference>
<proteinExistence type="inferred from homology"/>
<dbReference type="EC" id="7.-.-.-" evidence="6"/>
<dbReference type="InterPro" id="IPR010209">
    <property type="entry name" value="Ion_transpt_RnfG/RsxG"/>
</dbReference>
<comment type="function">
    <text evidence="6">Part of a membrane-bound complex that couples electron transfer with translocation of ions across the membrane.</text>
</comment>
<dbReference type="SMART" id="SM00900">
    <property type="entry name" value="FMN_bind"/>
    <property type="match status" value="1"/>
</dbReference>
<dbReference type="PIRSF" id="PIRSF006091">
    <property type="entry name" value="E_trnsport_RnfG"/>
    <property type="match status" value="1"/>
</dbReference>
<evidence type="ECO:0000259" key="7">
    <source>
        <dbReference type="SMART" id="SM00900"/>
    </source>
</evidence>
<dbReference type="EMBL" id="CP025781">
    <property type="protein sequence ID" value="QBC44029.1"/>
    <property type="molecule type" value="Genomic_DNA"/>
</dbReference>
<keyword evidence="6" id="KW-0472">Membrane</keyword>
<dbReference type="NCBIfam" id="NF002519">
    <property type="entry name" value="PRK01908.1"/>
    <property type="match status" value="1"/>
</dbReference>
<sequence>MKTMFANGVRGAGTLFLFAVVFTALMAGTYQLTRKKVLFNEEKAKAALIAQVLPAKSFDNNLLKGAKLLSAEDGKAMGNDGDSYVYLAKKAGKTEAAVFEATAPDGYAGKIKLLVGVAKDGQVLGVRVVAHKETPGLGDYIDVAKSSWIEQFKGRELTPQNADFWKVKKDGGGFDYMAGATISPRAVTAAVKRVLEYVAKQPQLFL</sequence>
<evidence type="ECO:0000256" key="4">
    <source>
        <dbReference type="ARBA" id="ARBA00022643"/>
    </source>
</evidence>
<keyword evidence="6" id="KW-1278">Translocase</keyword>
<evidence type="ECO:0000256" key="3">
    <source>
        <dbReference type="ARBA" id="ARBA00022630"/>
    </source>
</evidence>
<keyword evidence="1 6" id="KW-0813">Transport</keyword>
<comment type="similarity">
    <text evidence="6">Belongs to the RnfG family.</text>
</comment>
<keyword evidence="6" id="KW-1133">Transmembrane helix</keyword>
<comment type="subcellular location">
    <subcellularLocation>
        <location evidence="6">Cell inner membrane</location>
        <topology evidence="6">Single-pass membrane protein</topology>
    </subcellularLocation>
</comment>
<keyword evidence="9" id="KW-1185">Reference proteome</keyword>
<evidence type="ECO:0000256" key="1">
    <source>
        <dbReference type="ARBA" id="ARBA00022448"/>
    </source>
</evidence>
<dbReference type="NCBIfam" id="TIGR01947">
    <property type="entry name" value="rnfG"/>
    <property type="match status" value="1"/>
</dbReference>
<evidence type="ECO:0000256" key="5">
    <source>
        <dbReference type="ARBA" id="ARBA00022982"/>
    </source>
</evidence>
<gene>
    <name evidence="6" type="primary">rnfG</name>
    <name evidence="8" type="ORF">C1H71_11135</name>
</gene>
<dbReference type="PANTHER" id="PTHR36118:SF1">
    <property type="entry name" value="ION-TRANSLOCATING OXIDOREDUCTASE COMPLEX SUBUNIT G"/>
    <property type="match status" value="1"/>
</dbReference>
<dbReference type="RefSeq" id="WP_130106586.1">
    <property type="nucleotide sequence ID" value="NZ_CP025781.1"/>
</dbReference>
<dbReference type="AlphaFoldDB" id="A0A7G3GA00"/>
<comment type="subunit">
    <text evidence="6">The complex is composed of six subunits: RnfA, RnfB, RnfC, RnfD, RnfE and RnfG.</text>
</comment>
<dbReference type="GO" id="GO:0005886">
    <property type="term" value="C:plasma membrane"/>
    <property type="evidence" value="ECO:0007669"/>
    <property type="project" value="UniProtKB-SubCell"/>
</dbReference>
<evidence type="ECO:0000313" key="8">
    <source>
        <dbReference type="EMBL" id="QBC44029.1"/>
    </source>
</evidence>
<dbReference type="GO" id="GO:0022900">
    <property type="term" value="P:electron transport chain"/>
    <property type="evidence" value="ECO:0007669"/>
    <property type="project" value="UniProtKB-UniRule"/>
</dbReference>
<name>A0A7G3GA00_9NEIS</name>
<keyword evidence="4 6" id="KW-0288">FMN</keyword>
<dbReference type="KEGG" id="ifl:C1H71_11135"/>
<dbReference type="Proteomes" id="UP000515917">
    <property type="component" value="Chromosome"/>
</dbReference>
<evidence type="ECO:0000256" key="2">
    <source>
        <dbReference type="ARBA" id="ARBA00022553"/>
    </source>
</evidence>
<dbReference type="PANTHER" id="PTHR36118">
    <property type="entry name" value="ION-TRANSLOCATING OXIDOREDUCTASE COMPLEX SUBUNIT G"/>
    <property type="match status" value="1"/>
</dbReference>
<keyword evidence="2 6" id="KW-0597">Phosphoprotein</keyword>
<keyword evidence="6" id="KW-1003">Cell membrane</keyword>
<dbReference type="GO" id="GO:0009055">
    <property type="term" value="F:electron transfer activity"/>
    <property type="evidence" value="ECO:0007669"/>
    <property type="project" value="InterPro"/>
</dbReference>
<dbReference type="HAMAP" id="MF_00479">
    <property type="entry name" value="RsxG_RnfG"/>
    <property type="match status" value="1"/>
</dbReference>
<keyword evidence="6" id="KW-0997">Cell inner membrane</keyword>
<accession>A0A7G3GA00</accession>
<reference evidence="8 9" key="1">
    <citation type="submission" date="2018-01" db="EMBL/GenBank/DDBJ databases">
        <title>Genome sequence of Iodobacter sp. strain PCH194 isolated from Indian Trans-Himalaya.</title>
        <authorList>
            <person name="Kumar V."/>
            <person name="Thakur V."/>
            <person name="Kumar S."/>
            <person name="Singh D."/>
        </authorList>
    </citation>
    <scope>NUCLEOTIDE SEQUENCE [LARGE SCALE GENOMIC DNA]</scope>
    <source>
        <strain evidence="8 9">PCH194</strain>
    </source>
</reference>
<keyword evidence="6" id="KW-0812">Transmembrane</keyword>
<keyword evidence="3 6" id="KW-0285">Flavoprotein</keyword>